<gene>
    <name evidence="4" type="ORF">MNEG_6786</name>
</gene>
<dbReference type="STRING" id="145388.A0A0D2N5F6"/>
<dbReference type="InterPro" id="IPR000504">
    <property type="entry name" value="RRM_dom"/>
</dbReference>
<dbReference type="InterPro" id="IPR050374">
    <property type="entry name" value="RRT5_SRSF_SR"/>
</dbReference>
<organism evidence="4 5">
    <name type="scientific">Monoraphidium neglectum</name>
    <dbReference type="NCBI Taxonomy" id="145388"/>
    <lineage>
        <taxon>Eukaryota</taxon>
        <taxon>Viridiplantae</taxon>
        <taxon>Chlorophyta</taxon>
        <taxon>core chlorophytes</taxon>
        <taxon>Chlorophyceae</taxon>
        <taxon>CS clade</taxon>
        <taxon>Sphaeropleales</taxon>
        <taxon>Selenastraceae</taxon>
        <taxon>Monoraphidium</taxon>
    </lineage>
</organism>
<accession>A0A0D2N5F6</accession>
<evidence type="ECO:0000313" key="5">
    <source>
        <dbReference type="Proteomes" id="UP000054498"/>
    </source>
</evidence>
<reference evidence="4 5" key="1">
    <citation type="journal article" date="2013" name="BMC Genomics">
        <title>Reconstruction of the lipid metabolism for the microalga Monoraphidium neglectum from its genome sequence reveals characteristics suitable for biofuel production.</title>
        <authorList>
            <person name="Bogen C."/>
            <person name="Al-Dilaimi A."/>
            <person name="Albersmeier A."/>
            <person name="Wichmann J."/>
            <person name="Grundmann M."/>
            <person name="Rupp O."/>
            <person name="Lauersen K.J."/>
            <person name="Blifernez-Klassen O."/>
            <person name="Kalinowski J."/>
            <person name="Goesmann A."/>
            <person name="Mussgnug J.H."/>
            <person name="Kruse O."/>
        </authorList>
    </citation>
    <scope>NUCLEOTIDE SEQUENCE [LARGE SCALE GENOMIC DNA]</scope>
    <source>
        <strain evidence="4 5">SAG 48.87</strain>
    </source>
</reference>
<dbReference type="EMBL" id="KK101357">
    <property type="protein sequence ID" value="KIZ01171.1"/>
    <property type="molecule type" value="Genomic_DNA"/>
</dbReference>
<protein>
    <submittedName>
        <fullName evidence="4">G-strand telomere binding protein 1</fullName>
    </submittedName>
</protein>
<dbReference type="KEGG" id="mng:MNEG_6786"/>
<dbReference type="GO" id="GO:0005634">
    <property type="term" value="C:nucleus"/>
    <property type="evidence" value="ECO:0007669"/>
    <property type="project" value="TreeGrafter"/>
</dbReference>
<evidence type="ECO:0000256" key="1">
    <source>
        <dbReference type="ARBA" id="ARBA00022884"/>
    </source>
</evidence>
<feature type="domain" description="RRM" evidence="3">
    <location>
        <begin position="21"/>
        <end position="74"/>
    </location>
</feature>
<dbReference type="GO" id="GO:1990904">
    <property type="term" value="C:ribonucleoprotein complex"/>
    <property type="evidence" value="ECO:0007669"/>
    <property type="project" value="TreeGrafter"/>
</dbReference>
<keyword evidence="1 2" id="KW-0694">RNA-binding</keyword>
<name>A0A0D2N5F6_9CHLO</name>
<dbReference type="Pfam" id="PF00076">
    <property type="entry name" value="RRM_1"/>
    <property type="match status" value="1"/>
</dbReference>
<dbReference type="Gene3D" id="3.30.70.330">
    <property type="match status" value="1"/>
</dbReference>
<dbReference type="GeneID" id="25739662"/>
<evidence type="ECO:0000256" key="2">
    <source>
        <dbReference type="PROSITE-ProRule" id="PRU00176"/>
    </source>
</evidence>
<dbReference type="SUPFAM" id="SSF54928">
    <property type="entry name" value="RNA-binding domain, RBD"/>
    <property type="match status" value="1"/>
</dbReference>
<dbReference type="GO" id="GO:0005737">
    <property type="term" value="C:cytoplasm"/>
    <property type="evidence" value="ECO:0007669"/>
    <property type="project" value="TreeGrafter"/>
</dbReference>
<dbReference type="InterPro" id="IPR012677">
    <property type="entry name" value="Nucleotide-bd_a/b_plait_sf"/>
</dbReference>
<evidence type="ECO:0000259" key="3">
    <source>
        <dbReference type="PROSITE" id="PS50102"/>
    </source>
</evidence>
<proteinExistence type="predicted"/>
<sequence length="108" mass="12031">MAEEEQQQEVQQEEQPLLIGRRCFVSNLAWRTSWQDLKDKFRECGNVVYANVTRGEDGRSKGWGIVEFETPDEVGLLEQCTESSAGGYDSIPPHCLRPGMTACAAPAP</sequence>
<dbReference type="PROSITE" id="PS50102">
    <property type="entry name" value="RRM"/>
    <property type="match status" value="1"/>
</dbReference>
<dbReference type="PANTHER" id="PTHR23003:SF3">
    <property type="entry name" value="FI21236P1-RELATED"/>
    <property type="match status" value="1"/>
</dbReference>
<evidence type="ECO:0000313" key="4">
    <source>
        <dbReference type="EMBL" id="KIZ01171.1"/>
    </source>
</evidence>
<dbReference type="GO" id="GO:0003729">
    <property type="term" value="F:mRNA binding"/>
    <property type="evidence" value="ECO:0007669"/>
    <property type="project" value="TreeGrafter"/>
</dbReference>
<keyword evidence="5" id="KW-1185">Reference proteome</keyword>
<dbReference type="SMART" id="SM00360">
    <property type="entry name" value="RRM"/>
    <property type="match status" value="1"/>
</dbReference>
<dbReference type="Proteomes" id="UP000054498">
    <property type="component" value="Unassembled WGS sequence"/>
</dbReference>
<dbReference type="OrthoDB" id="439808at2759"/>
<dbReference type="PANTHER" id="PTHR23003">
    <property type="entry name" value="RNA RECOGNITION MOTIF RRM DOMAIN CONTAINING PROTEIN"/>
    <property type="match status" value="1"/>
</dbReference>
<dbReference type="RefSeq" id="XP_013900190.1">
    <property type="nucleotide sequence ID" value="XM_014044736.1"/>
</dbReference>
<dbReference type="AlphaFoldDB" id="A0A0D2N5F6"/>
<dbReference type="InterPro" id="IPR035979">
    <property type="entry name" value="RBD_domain_sf"/>
</dbReference>